<evidence type="ECO:0000313" key="1">
    <source>
        <dbReference type="EMBL" id="EKD29704.1"/>
    </source>
</evidence>
<dbReference type="AlphaFoldDB" id="K1YWQ9"/>
<reference evidence="1" key="1">
    <citation type="journal article" date="2012" name="Science">
        <title>Fermentation, hydrogen, and sulfur metabolism in multiple uncultivated bacterial phyla.</title>
        <authorList>
            <person name="Wrighton K.C."/>
            <person name="Thomas B.C."/>
            <person name="Sharon I."/>
            <person name="Miller C.S."/>
            <person name="Castelle C.J."/>
            <person name="VerBerkmoes N.C."/>
            <person name="Wilkins M.J."/>
            <person name="Hettich R.L."/>
            <person name="Lipton M.S."/>
            <person name="Williams K.H."/>
            <person name="Long P.E."/>
            <person name="Banfield J.F."/>
        </authorList>
    </citation>
    <scope>NUCLEOTIDE SEQUENCE [LARGE SCALE GENOMIC DNA]</scope>
</reference>
<feature type="non-terminal residue" evidence="1">
    <location>
        <position position="1"/>
    </location>
</feature>
<protein>
    <submittedName>
        <fullName evidence="1">Uncharacterized protein</fullName>
    </submittedName>
</protein>
<comment type="caution">
    <text evidence="1">The sequence shown here is derived from an EMBL/GenBank/DDBJ whole genome shotgun (WGS) entry which is preliminary data.</text>
</comment>
<proteinExistence type="predicted"/>
<name>K1YWQ9_9BACT</name>
<sequence length="86" mass="10204">FVLFKKFAFYSEFQSSHFALFVISHLPSIVILGVGFIIYKLLFADIVYMLVLSIIASIKRRGWWNNGWQHHDDGGWYEEYEEHHGH</sequence>
<dbReference type="EMBL" id="AMFJ01034313">
    <property type="protein sequence ID" value="EKD29704.1"/>
    <property type="molecule type" value="Genomic_DNA"/>
</dbReference>
<organism evidence="1">
    <name type="scientific">uncultured bacterium</name>
    <name type="common">gcode 4</name>
    <dbReference type="NCBI Taxonomy" id="1234023"/>
    <lineage>
        <taxon>Bacteria</taxon>
        <taxon>environmental samples</taxon>
    </lineage>
</organism>
<accession>K1YWQ9</accession>
<gene>
    <name evidence="1" type="ORF">ACD_78C00313G0004</name>
</gene>